<feature type="active site" description="Charge relay system" evidence="2">
    <location>
        <position position="295"/>
    </location>
</feature>
<reference evidence="4 5" key="1">
    <citation type="submission" date="2017-10" db="EMBL/GenBank/DDBJ databases">
        <title>The draft genome sequence of Lewinella nigricans NBRC 102662.</title>
        <authorList>
            <person name="Wang K."/>
        </authorList>
    </citation>
    <scope>NUCLEOTIDE SEQUENCE [LARGE SCALE GENOMIC DNA]</scope>
    <source>
        <strain evidence="4 5">NBRC 102662</strain>
    </source>
</reference>
<feature type="domain" description="AB hydrolase-1" evidence="3">
    <location>
        <begin position="60"/>
        <end position="298"/>
    </location>
</feature>
<dbReference type="GO" id="GO:0047372">
    <property type="term" value="F:monoacylglycerol lipase activity"/>
    <property type="evidence" value="ECO:0007669"/>
    <property type="project" value="TreeGrafter"/>
</dbReference>
<dbReference type="Proteomes" id="UP000223913">
    <property type="component" value="Unassembled WGS sequence"/>
</dbReference>
<comment type="caution">
    <text evidence="4">The sequence shown here is derived from an EMBL/GenBank/DDBJ whole genome shotgun (WGS) entry which is preliminary data.</text>
</comment>
<dbReference type="InterPro" id="IPR029058">
    <property type="entry name" value="AB_hydrolase_fold"/>
</dbReference>
<evidence type="ECO:0000256" key="2">
    <source>
        <dbReference type="PIRSR" id="PIRSR005211-1"/>
    </source>
</evidence>
<accession>A0A2D0NGX1</accession>
<dbReference type="PANTHER" id="PTHR10794:SF63">
    <property type="entry name" value="ALPHA_BETA HYDROLASE 1, ISOFORM A"/>
    <property type="match status" value="1"/>
</dbReference>
<dbReference type="InterPro" id="IPR050960">
    <property type="entry name" value="AB_hydrolase_4_sf"/>
</dbReference>
<sequence>MPYLQSTTYPGPPFFQFNGHLQTIIPAFRRIDIPYERERIDLEDGDFLDLDWLDNGSRQLVILSHGLEGNSSRPYIKGMARRFSDDGWDVLAWNCRSCSEEMNRNPQLYHHGEIDDIHQVIRHALRTRDYSDITLIGFSMGGSILLKYLGVNAGELADPVRRGIAFSSPCNLAASAASLEAPGNGFYRRRFMRALETKLRAKEQQFPGLLDVSNFERVRVWRDFDEFFSAPLNGFDSAEDFYYQASAENFMSQIRVPVLLVNAWNDPILPPACTPVRLCEQHSSIFLETPSKGGHVGFSVSGQNYNWMETRAWEFAGAN</sequence>
<feature type="active site" description="Charge relay system" evidence="2">
    <location>
        <position position="266"/>
    </location>
</feature>
<organism evidence="4 5">
    <name type="scientific">Flavilitoribacter nigricans (strain ATCC 23147 / DSM 23189 / NBRC 102662 / NCIMB 1420 / SS-2)</name>
    <name type="common">Lewinella nigricans</name>
    <dbReference type="NCBI Taxonomy" id="1122177"/>
    <lineage>
        <taxon>Bacteria</taxon>
        <taxon>Pseudomonadati</taxon>
        <taxon>Bacteroidota</taxon>
        <taxon>Saprospiria</taxon>
        <taxon>Saprospirales</taxon>
        <taxon>Lewinellaceae</taxon>
        <taxon>Flavilitoribacter</taxon>
    </lineage>
</organism>
<dbReference type="OrthoDB" id="332676at2"/>
<dbReference type="InterPro" id="IPR000073">
    <property type="entry name" value="AB_hydrolase_1"/>
</dbReference>
<keyword evidence="4" id="KW-0378">Hydrolase</keyword>
<evidence type="ECO:0000313" key="5">
    <source>
        <dbReference type="Proteomes" id="UP000223913"/>
    </source>
</evidence>
<comment type="similarity">
    <text evidence="1">Belongs to the AB hydrolase superfamily. AB hydrolase 4 family.</text>
</comment>
<evidence type="ECO:0000313" key="4">
    <source>
        <dbReference type="EMBL" id="PHN07630.1"/>
    </source>
</evidence>
<dbReference type="Gene3D" id="3.40.50.1820">
    <property type="entry name" value="alpha/beta hydrolase"/>
    <property type="match status" value="1"/>
</dbReference>
<gene>
    <name evidence="4" type="ORF">CRP01_05890</name>
</gene>
<dbReference type="AlphaFoldDB" id="A0A2D0NGX1"/>
<feature type="active site" description="Charge relay system" evidence="2">
    <location>
        <position position="139"/>
    </location>
</feature>
<evidence type="ECO:0000256" key="1">
    <source>
        <dbReference type="ARBA" id="ARBA00010884"/>
    </source>
</evidence>
<dbReference type="EMBL" id="PDUD01000009">
    <property type="protein sequence ID" value="PHN07630.1"/>
    <property type="molecule type" value="Genomic_DNA"/>
</dbReference>
<dbReference type="Pfam" id="PF00561">
    <property type="entry name" value="Abhydrolase_1"/>
    <property type="match status" value="1"/>
</dbReference>
<dbReference type="InterPro" id="IPR012020">
    <property type="entry name" value="ABHD4"/>
</dbReference>
<dbReference type="RefSeq" id="WP_099149078.1">
    <property type="nucleotide sequence ID" value="NZ_PDUD01000009.1"/>
</dbReference>
<dbReference type="GO" id="GO:0034338">
    <property type="term" value="F:short-chain carboxylesterase activity"/>
    <property type="evidence" value="ECO:0007669"/>
    <property type="project" value="TreeGrafter"/>
</dbReference>
<dbReference type="PANTHER" id="PTHR10794">
    <property type="entry name" value="ABHYDROLASE DOMAIN-CONTAINING PROTEIN"/>
    <property type="match status" value="1"/>
</dbReference>
<name>A0A2D0NGX1_FLAN2</name>
<dbReference type="PIRSF" id="PIRSF005211">
    <property type="entry name" value="Ab_hydro_YheT"/>
    <property type="match status" value="1"/>
</dbReference>
<proteinExistence type="inferred from homology"/>
<protein>
    <submittedName>
        <fullName evidence="4">Alpha/beta hydrolase</fullName>
    </submittedName>
</protein>
<keyword evidence="5" id="KW-1185">Reference proteome</keyword>
<dbReference type="SUPFAM" id="SSF53474">
    <property type="entry name" value="alpha/beta-Hydrolases"/>
    <property type="match status" value="1"/>
</dbReference>
<evidence type="ECO:0000259" key="3">
    <source>
        <dbReference type="Pfam" id="PF00561"/>
    </source>
</evidence>